<evidence type="ECO:0000313" key="1">
    <source>
        <dbReference type="EMBL" id="MPM57454.1"/>
    </source>
</evidence>
<reference evidence="1" key="1">
    <citation type="submission" date="2019-08" db="EMBL/GenBank/DDBJ databases">
        <authorList>
            <person name="Kucharzyk K."/>
            <person name="Murdoch R.W."/>
            <person name="Higgins S."/>
            <person name="Loffler F."/>
        </authorList>
    </citation>
    <scope>NUCLEOTIDE SEQUENCE</scope>
</reference>
<dbReference type="AlphaFoldDB" id="A0A645B6W7"/>
<proteinExistence type="predicted"/>
<comment type="caution">
    <text evidence="1">The sequence shown here is derived from an EMBL/GenBank/DDBJ whole genome shotgun (WGS) entry which is preliminary data.</text>
</comment>
<gene>
    <name evidence="1" type="ORF">SDC9_104276</name>
</gene>
<accession>A0A645B6W7</accession>
<name>A0A645B6W7_9ZZZZ</name>
<sequence length="182" mass="19575">MRKSTSPSFAYGATVGFVEAFINSIRRASTADSPIPNIFNVFDTKTRSVCSEHKIGLTHFRKSGSSSRGGPGSIKTILLSFFIHSPGAVPFSLYKTVPPSGTSACFMLFSVITRPRRIKYSSMCFFVSSSVRRGIPSSSHTVSFVISSYVGPSPPEVMTISARFNASVSALISLSRLSPTTV</sequence>
<organism evidence="1">
    <name type="scientific">bioreactor metagenome</name>
    <dbReference type="NCBI Taxonomy" id="1076179"/>
    <lineage>
        <taxon>unclassified sequences</taxon>
        <taxon>metagenomes</taxon>
        <taxon>ecological metagenomes</taxon>
    </lineage>
</organism>
<dbReference type="EMBL" id="VSSQ01016277">
    <property type="protein sequence ID" value="MPM57454.1"/>
    <property type="molecule type" value="Genomic_DNA"/>
</dbReference>
<protein>
    <submittedName>
        <fullName evidence="1">Uncharacterized protein</fullName>
    </submittedName>
</protein>